<sequence>MDSERFKNIIQEYLNGGLSEEAKEKVDRWYQTVSSEEVQPFADAQDRDRIKAEIIAGLPIPQCVEKKTIKLQKRRWLAVAALVMLTGLGSALFFYKVDIRHELLQQNQLTAVLTLPGEVRAVKLPDSSTIFLSGNAKLRFQETGFQDARKIYLDQGEAFFDVKRDSLHPFSIEAGDVDIEVLGTSFNVNNTPTRQQVVVGVKTGRVRVTAKENHQEHILTAGKGLRYHTNEQLFTAFDTNPAHINIWTTGGIMLDGASFDELQDLLASRYGMQLKANGLDTKRFSYSLLIPKVESVDQMLTMICTIHELKFRRNKDEIILYK</sequence>
<dbReference type="PIRSF" id="PIRSF018266">
    <property type="entry name" value="FecR"/>
    <property type="match status" value="1"/>
</dbReference>
<dbReference type="Gene3D" id="2.60.120.1440">
    <property type="match status" value="1"/>
</dbReference>
<dbReference type="RefSeq" id="WP_320185201.1">
    <property type="nucleotide sequence ID" value="NZ_CP138332.1"/>
</dbReference>
<keyword evidence="5" id="KW-1185">Reference proteome</keyword>
<comment type="caution">
    <text evidence="4">The sequence shown here is derived from an EMBL/GenBank/DDBJ whole genome shotgun (WGS) entry which is preliminary data.</text>
</comment>
<dbReference type="Proteomes" id="UP001597525">
    <property type="component" value="Unassembled WGS sequence"/>
</dbReference>
<keyword evidence="1" id="KW-1133">Transmembrane helix</keyword>
<evidence type="ECO:0000256" key="1">
    <source>
        <dbReference type="SAM" id="Phobius"/>
    </source>
</evidence>
<dbReference type="InterPro" id="IPR006860">
    <property type="entry name" value="FecR"/>
</dbReference>
<dbReference type="InterPro" id="IPR032508">
    <property type="entry name" value="FecR_C"/>
</dbReference>
<protein>
    <submittedName>
        <fullName evidence="4">FecR family protein</fullName>
    </submittedName>
</protein>
<dbReference type="InterPro" id="IPR012373">
    <property type="entry name" value="Ferrdict_sens_TM"/>
</dbReference>
<evidence type="ECO:0000313" key="5">
    <source>
        <dbReference type="Proteomes" id="UP001597525"/>
    </source>
</evidence>
<name>A0ABW6BJW4_9SPHI</name>
<proteinExistence type="predicted"/>
<keyword evidence="1" id="KW-0472">Membrane</keyword>
<dbReference type="PANTHER" id="PTHR30273:SF2">
    <property type="entry name" value="PROTEIN FECR"/>
    <property type="match status" value="1"/>
</dbReference>
<evidence type="ECO:0000259" key="2">
    <source>
        <dbReference type="Pfam" id="PF04773"/>
    </source>
</evidence>
<keyword evidence="1" id="KW-0812">Transmembrane</keyword>
<accession>A0ABW6BJW4</accession>
<evidence type="ECO:0000313" key="4">
    <source>
        <dbReference type="EMBL" id="MFD2968536.1"/>
    </source>
</evidence>
<gene>
    <name evidence="4" type="ORF">ACFS7Y_14140</name>
</gene>
<dbReference type="PANTHER" id="PTHR30273">
    <property type="entry name" value="PERIPLASMIC SIGNAL SENSOR AND SIGMA FACTOR ACTIVATOR FECR-RELATED"/>
    <property type="match status" value="1"/>
</dbReference>
<organism evidence="4 5">
    <name type="scientific">Sphingobacterium bambusae</name>
    <dbReference type="NCBI Taxonomy" id="662858"/>
    <lineage>
        <taxon>Bacteria</taxon>
        <taxon>Pseudomonadati</taxon>
        <taxon>Bacteroidota</taxon>
        <taxon>Sphingobacteriia</taxon>
        <taxon>Sphingobacteriales</taxon>
        <taxon>Sphingobacteriaceae</taxon>
        <taxon>Sphingobacterium</taxon>
    </lineage>
</organism>
<dbReference type="Pfam" id="PF04773">
    <property type="entry name" value="FecR"/>
    <property type="match status" value="1"/>
</dbReference>
<dbReference type="EMBL" id="JBHUPB010000009">
    <property type="protein sequence ID" value="MFD2968536.1"/>
    <property type="molecule type" value="Genomic_DNA"/>
</dbReference>
<feature type="domain" description="FecR protein" evidence="2">
    <location>
        <begin position="112"/>
        <end position="207"/>
    </location>
</feature>
<dbReference type="Gene3D" id="3.55.50.30">
    <property type="match status" value="1"/>
</dbReference>
<evidence type="ECO:0000259" key="3">
    <source>
        <dbReference type="Pfam" id="PF16344"/>
    </source>
</evidence>
<feature type="domain" description="Protein FecR C-terminal" evidence="3">
    <location>
        <begin position="253"/>
        <end position="319"/>
    </location>
</feature>
<reference evidence="5" key="1">
    <citation type="journal article" date="2019" name="Int. J. Syst. Evol. Microbiol.">
        <title>The Global Catalogue of Microorganisms (GCM) 10K type strain sequencing project: providing services to taxonomists for standard genome sequencing and annotation.</title>
        <authorList>
            <consortium name="The Broad Institute Genomics Platform"/>
            <consortium name="The Broad Institute Genome Sequencing Center for Infectious Disease"/>
            <person name="Wu L."/>
            <person name="Ma J."/>
        </authorList>
    </citation>
    <scope>NUCLEOTIDE SEQUENCE [LARGE SCALE GENOMIC DNA]</scope>
    <source>
        <strain evidence="5">KCTC 22814</strain>
    </source>
</reference>
<dbReference type="Pfam" id="PF16344">
    <property type="entry name" value="FecR_C"/>
    <property type="match status" value="1"/>
</dbReference>
<feature type="transmembrane region" description="Helical" evidence="1">
    <location>
        <begin position="76"/>
        <end position="95"/>
    </location>
</feature>